<dbReference type="Proteomes" id="UP000198607">
    <property type="component" value="Unassembled WGS sequence"/>
</dbReference>
<dbReference type="AlphaFoldDB" id="A0A1G8KZ18"/>
<dbReference type="EMBL" id="FNCY01000020">
    <property type="protein sequence ID" value="SDI48708.1"/>
    <property type="molecule type" value="Genomic_DNA"/>
</dbReference>
<dbReference type="PANTHER" id="PTHR33525">
    <property type="match status" value="1"/>
</dbReference>
<dbReference type="InterPro" id="IPR013976">
    <property type="entry name" value="HDOD"/>
</dbReference>
<accession>A0A1G8KZ18</accession>
<dbReference type="RefSeq" id="WP_091939568.1">
    <property type="nucleotide sequence ID" value="NZ_FNCY01000020.1"/>
</dbReference>
<dbReference type="STRING" id="83767.SAMN05660652_03520"/>
<dbReference type="SUPFAM" id="SSF109604">
    <property type="entry name" value="HD-domain/PDEase-like"/>
    <property type="match status" value="1"/>
</dbReference>
<keyword evidence="3" id="KW-1185">Reference proteome</keyword>
<dbReference type="NCBIfam" id="TIGR00277">
    <property type="entry name" value="HDIG"/>
    <property type="match status" value="1"/>
</dbReference>
<dbReference type="InterPro" id="IPR003607">
    <property type="entry name" value="HD/PDEase_dom"/>
</dbReference>
<dbReference type="InterPro" id="IPR052340">
    <property type="entry name" value="RNase_Y/CdgJ"/>
</dbReference>
<evidence type="ECO:0000313" key="3">
    <source>
        <dbReference type="Proteomes" id="UP000198607"/>
    </source>
</evidence>
<gene>
    <name evidence="2" type="ORF">SAMN05660652_03520</name>
</gene>
<evidence type="ECO:0000313" key="2">
    <source>
        <dbReference type="EMBL" id="SDI48708.1"/>
    </source>
</evidence>
<dbReference type="OrthoDB" id="9770715at2"/>
<dbReference type="SMART" id="SM00471">
    <property type="entry name" value="HDc"/>
    <property type="match status" value="1"/>
</dbReference>
<sequence length="278" mass="30307">MSIATLEELPEHARKLPSLPEVVNYLTRSLHDERADADTIAHHINSDPAIVARLLAAANSAASGVSTRIVTTKQAFLFLGVDRIASIILASALAYRYDIRHGGFDARLLWRHSLGVAVCARVLAEHTDIDPELAFTAGLLHDIGQLLMYITSPADYLRVIEKRVDEDIPLIDAEHAIYGYDHTEAGTTLAKAWNLPNEIIDAIAAHHTPDEIGSEIGNLVHVSEVLSHGLDLGEQPNNQVPDLSELACAQLGLSWTVIGKRFAEIEARYEGIRVALGI</sequence>
<proteinExistence type="predicted"/>
<reference evidence="2 3" key="1">
    <citation type="submission" date="2016-10" db="EMBL/GenBank/DDBJ databases">
        <authorList>
            <person name="de Groot N.N."/>
        </authorList>
    </citation>
    <scope>NUCLEOTIDE SEQUENCE [LARGE SCALE GENOMIC DNA]</scope>
    <source>
        <strain evidence="2 3">DSM 5885</strain>
    </source>
</reference>
<dbReference type="PANTHER" id="PTHR33525:SF3">
    <property type="entry name" value="RIBONUCLEASE Y"/>
    <property type="match status" value="1"/>
</dbReference>
<dbReference type="CDD" id="cd00077">
    <property type="entry name" value="HDc"/>
    <property type="match status" value="1"/>
</dbReference>
<dbReference type="InterPro" id="IPR006675">
    <property type="entry name" value="HDIG_dom"/>
</dbReference>
<evidence type="ECO:0000259" key="1">
    <source>
        <dbReference type="PROSITE" id="PS51833"/>
    </source>
</evidence>
<dbReference type="PROSITE" id="PS51833">
    <property type="entry name" value="HDOD"/>
    <property type="match status" value="1"/>
</dbReference>
<protein>
    <submittedName>
        <fullName evidence="2">HDIG domain-containing protein</fullName>
    </submittedName>
</protein>
<dbReference type="Gene3D" id="1.10.3210.10">
    <property type="entry name" value="Hypothetical protein af1432"/>
    <property type="match status" value="1"/>
</dbReference>
<feature type="domain" description="HDOD" evidence="1">
    <location>
        <begin position="16"/>
        <end position="209"/>
    </location>
</feature>
<name>A0A1G8KZ18_9RHOO</name>
<organism evidence="2 3">
    <name type="scientific">Propionivibrio dicarboxylicus</name>
    <dbReference type="NCBI Taxonomy" id="83767"/>
    <lineage>
        <taxon>Bacteria</taxon>
        <taxon>Pseudomonadati</taxon>
        <taxon>Pseudomonadota</taxon>
        <taxon>Betaproteobacteria</taxon>
        <taxon>Rhodocyclales</taxon>
        <taxon>Rhodocyclaceae</taxon>
        <taxon>Propionivibrio</taxon>
    </lineage>
</organism>
<dbReference type="Pfam" id="PF08668">
    <property type="entry name" value="HDOD"/>
    <property type="match status" value="1"/>
</dbReference>